<dbReference type="Proteomes" id="UP000032232">
    <property type="component" value="Unassembled WGS sequence"/>
</dbReference>
<evidence type="ECO:0000256" key="1">
    <source>
        <dbReference type="SAM" id="MobiDB-lite"/>
    </source>
</evidence>
<feature type="compositionally biased region" description="Basic and acidic residues" evidence="1">
    <location>
        <begin position="275"/>
        <end position="285"/>
    </location>
</feature>
<keyword evidence="3" id="KW-1185">Reference proteome</keyword>
<evidence type="ECO:0000313" key="2">
    <source>
        <dbReference type="EMBL" id="KIT16662.1"/>
    </source>
</evidence>
<reference evidence="2 3" key="1">
    <citation type="submission" date="2015-02" db="EMBL/GenBank/DDBJ databases">
        <title>Genome Sequence of Jannaschia aquimarina DSM28248, a member of the Roseobacter clade.</title>
        <authorList>
            <person name="Voget S."/>
            <person name="Daniel R."/>
        </authorList>
    </citation>
    <scope>NUCLEOTIDE SEQUENCE [LARGE SCALE GENOMIC DNA]</scope>
    <source>
        <strain evidence="2 3">GSW-M26</strain>
    </source>
</reference>
<comment type="caution">
    <text evidence="2">The sequence shown here is derived from an EMBL/GenBank/DDBJ whole genome shotgun (WGS) entry which is preliminary data.</text>
</comment>
<dbReference type="OrthoDB" id="153065at2"/>
<gene>
    <name evidence="2" type="ORF">jaqu_16290</name>
</gene>
<dbReference type="EMBL" id="JYFE01000028">
    <property type="protein sequence ID" value="KIT16662.1"/>
    <property type="molecule type" value="Genomic_DNA"/>
</dbReference>
<accession>A0A0D1CPH5</accession>
<proteinExistence type="predicted"/>
<organism evidence="2 3">
    <name type="scientific">Jannaschia aquimarina</name>
    <dbReference type="NCBI Taxonomy" id="935700"/>
    <lineage>
        <taxon>Bacteria</taxon>
        <taxon>Pseudomonadati</taxon>
        <taxon>Pseudomonadota</taxon>
        <taxon>Alphaproteobacteria</taxon>
        <taxon>Rhodobacterales</taxon>
        <taxon>Roseobacteraceae</taxon>
        <taxon>Jannaschia</taxon>
    </lineage>
</organism>
<dbReference type="AlphaFoldDB" id="A0A0D1CPH5"/>
<evidence type="ECO:0000313" key="3">
    <source>
        <dbReference type="Proteomes" id="UP000032232"/>
    </source>
</evidence>
<feature type="region of interest" description="Disordered" evidence="1">
    <location>
        <begin position="230"/>
        <end position="285"/>
    </location>
</feature>
<name>A0A0D1CPH5_9RHOB</name>
<sequence>MTEAIWIAAGNNADLCAAIFRAHGLRFERDDRLLRCLDAPPPFYPGIVTLHPDVDPDEILGLAGRGAVAIKDSFATLDPTPLGCVVLSEACWIECDPCAGAMPEGWGRVEDPAAFSAWRRTWRGDAGPDADCVFPDPCLEAPDLAFLARWEGARMRAGCLANLSEAVVGLSNVFGLGQDPSGFAQALHAAGSFGGARTVVGYENGDRLTAARAAGFREIGCLRILVPKDGRGKKVRKPPRPSDVHSRGPVYTGGRQVTRPGPRQSQLPRNCLRPPEFRHMGREGQ</sequence>
<dbReference type="RefSeq" id="WP_141134321.1">
    <property type="nucleotide sequence ID" value="NZ_FZPF01000003.1"/>
</dbReference>
<protein>
    <submittedName>
        <fullName evidence="2">Uncharacterized protein</fullName>
    </submittedName>
</protein>
<dbReference type="STRING" id="935700.jaqu_16290"/>
<dbReference type="PATRIC" id="fig|935700.4.peg.1687"/>